<dbReference type="Proteomes" id="UP001200430">
    <property type="component" value="Unassembled WGS sequence"/>
</dbReference>
<protein>
    <submittedName>
        <fullName evidence="1">Uncharacterized protein</fullName>
    </submittedName>
</protein>
<organism evidence="1 2">
    <name type="scientific">Dethiosulfovibrio marinus</name>
    <dbReference type="NCBI Taxonomy" id="133532"/>
    <lineage>
        <taxon>Bacteria</taxon>
        <taxon>Thermotogati</taxon>
        <taxon>Synergistota</taxon>
        <taxon>Synergistia</taxon>
        <taxon>Synergistales</taxon>
        <taxon>Dethiosulfovibrionaceae</taxon>
        <taxon>Dethiosulfovibrio</taxon>
    </lineage>
</organism>
<gene>
    <name evidence="1" type="ORF">L2W38_09640</name>
</gene>
<dbReference type="EMBL" id="JAKGUD010000010">
    <property type="protein sequence ID" value="MCF4143072.1"/>
    <property type="molecule type" value="Genomic_DNA"/>
</dbReference>
<comment type="caution">
    <text evidence="1">The sequence shown here is derived from an EMBL/GenBank/DDBJ whole genome shotgun (WGS) entry which is preliminary data.</text>
</comment>
<name>A0ABS9ESF9_9BACT</name>
<accession>A0ABS9ESF9</accession>
<evidence type="ECO:0000313" key="1">
    <source>
        <dbReference type="EMBL" id="MCF4143072.1"/>
    </source>
</evidence>
<evidence type="ECO:0000313" key="2">
    <source>
        <dbReference type="Proteomes" id="UP001200430"/>
    </source>
</evidence>
<reference evidence="1 2" key="1">
    <citation type="submission" date="2022-01" db="EMBL/GenBank/DDBJ databases">
        <title>Dethiosulfovibrio faecalis sp. nov., a novel proteolytic, non-sulfur-reducing bacterium isolated from a marine aquaculture solid waste bioreactor.</title>
        <authorList>
            <person name="Grabowski S."/>
            <person name="Apolinario E."/>
            <person name="Schneider N."/>
            <person name="Marshall C.W."/>
            <person name="Sowers K.R."/>
        </authorList>
    </citation>
    <scope>NUCLEOTIDE SEQUENCE [LARGE SCALE GENOMIC DNA]</scope>
    <source>
        <strain evidence="1 2">DSM 12537</strain>
    </source>
</reference>
<proteinExistence type="predicted"/>
<sequence length="62" mass="6978">MDRGTIKLIVENGHFIGYDINHKKKVRRTVLTAQAMADRILERESSGFFEKKGPMVAMPTGS</sequence>
<keyword evidence="2" id="KW-1185">Reference proteome</keyword>
<dbReference type="RefSeq" id="WP_236099779.1">
    <property type="nucleotide sequence ID" value="NZ_JAKGUD010000010.1"/>
</dbReference>